<name>A0ABQ1NA60_9BACT</name>
<sequence length="414" mass="47418">MKYFKFILIAFITLIILRINLKLHSENYSKQEVENDIVLQLNFLEDELKSHDLAGRMQQIFPEGNVFINALYGLSWCELALASPGNTKLTNKALNEALFAYNSIDSDKTRLTFPNYLNPENGIFYDGWRNYLLSKILLLKTSFENKEKYLAQYKTQSNLIATALEESKTPYLQSYAGHSWPADMFVAMASLSHYQKVFDETYAPLIKRWLTEVKNNLDTKTGLIPHKVDFQSAHTIEGARGCSIGLILRMLGEIDYGFAEDQFKIADSLFIETTFGLPSMREYPVGEFGLGDIDSGPVIFGVGFSGTIVMIGTLAMYGEANLAEQQYKTIHAFGFDKVRNDQKKYLFGILPMADAFIAWGRATMLNYYQNVKHNKGSWYFSFHLYSLLFCLLIWLLLFRKRLVHFYKTANKVGN</sequence>
<dbReference type="RefSeq" id="WP_188467672.1">
    <property type="nucleotide sequence ID" value="NZ_BAABHU010000021.1"/>
</dbReference>
<accession>A0ABQ1NA60</accession>
<keyword evidence="1" id="KW-1133">Transmembrane helix</keyword>
<gene>
    <name evidence="2" type="ORF">GCM10011506_45690</name>
</gene>
<dbReference type="EMBL" id="BMEC01000021">
    <property type="protein sequence ID" value="GGC54878.1"/>
    <property type="molecule type" value="Genomic_DNA"/>
</dbReference>
<feature type="transmembrane region" description="Helical" evidence="1">
    <location>
        <begin position="298"/>
        <end position="318"/>
    </location>
</feature>
<evidence type="ECO:0000256" key="1">
    <source>
        <dbReference type="SAM" id="Phobius"/>
    </source>
</evidence>
<proteinExistence type="predicted"/>
<protein>
    <recommendedName>
        <fullName evidence="4">D-glucuronyl C5-epimerase C-terminal domain-containing protein</fullName>
    </recommendedName>
</protein>
<reference evidence="3" key="1">
    <citation type="journal article" date="2019" name="Int. J. Syst. Evol. Microbiol.">
        <title>The Global Catalogue of Microorganisms (GCM) 10K type strain sequencing project: providing services to taxonomists for standard genome sequencing and annotation.</title>
        <authorList>
            <consortium name="The Broad Institute Genomics Platform"/>
            <consortium name="The Broad Institute Genome Sequencing Center for Infectious Disease"/>
            <person name="Wu L."/>
            <person name="Ma J."/>
        </authorList>
    </citation>
    <scope>NUCLEOTIDE SEQUENCE [LARGE SCALE GENOMIC DNA]</scope>
    <source>
        <strain evidence="3">CGMCC 1.10832</strain>
    </source>
</reference>
<feature type="transmembrane region" description="Helical" evidence="1">
    <location>
        <begin position="345"/>
        <end position="364"/>
    </location>
</feature>
<keyword evidence="1" id="KW-0472">Membrane</keyword>
<dbReference type="InterPro" id="IPR008928">
    <property type="entry name" value="6-hairpin_glycosidase_sf"/>
</dbReference>
<feature type="transmembrane region" description="Helical" evidence="1">
    <location>
        <begin position="376"/>
        <end position="397"/>
    </location>
</feature>
<evidence type="ECO:0008006" key="4">
    <source>
        <dbReference type="Google" id="ProtNLM"/>
    </source>
</evidence>
<dbReference type="SUPFAM" id="SSF48208">
    <property type="entry name" value="Six-hairpin glycosidases"/>
    <property type="match status" value="1"/>
</dbReference>
<comment type="caution">
    <text evidence="2">The sequence shown here is derived from an EMBL/GenBank/DDBJ whole genome shotgun (WGS) entry which is preliminary data.</text>
</comment>
<evidence type="ECO:0000313" key="2">
    <source>
        <dbReference type="EMBL" id="GGC54878.1"/>
    </source>
</evidence>
<keyword evidence="1" id="KW-0812">Transmembrane</keyword>
<organism evidence="2 3">
    <name type="scientific">Marivirga lumbricoides</name>
    <dbReference type="NCBI Taxonomy" id="1046115"/>
    <lineage>
        <taxon>Bacteria</taxon>
        <taxon>Pseudomonadati</taxon>
        <taxon>Bacteroidota</taxon>
        <taxon>Cytophagia</taxon>
        <taxon>Cytophagales</taxon>
        <taxon>Marivirgaceae</taxon>
        <taxon>Marivirga</taxon>
    </lineage>
</organism>
<keyword evidence="3" id="KW-1185">Reference proteome</keyword>
<evidence type="ECO:0000313" key="3">
    <source>
        <dbReference type="Proteomes" id="UP000636010"/>
    </source>
</evidence>
<dbReference type="Proteomes" id="UP000636010">
    <property type="component" value="Unassembled WGS sequence"/>
</dbReference>